<dbReference type="AlphaFoldDB" id="A0A2P8HG97"/>
<dbReference type="Pfam" id="PF03483">
    <property type="entry name" value="B3_4"/>
    <property type="match status" value="1"/>
</dbReference>
<dbReference type="GO" id="GO:0004826">
    <property type="term" value="F:phenylalanine-tRNA ligase activity"/>
    <property type="evidence" value="ECO:0007669"/>
    <property type="project" value="InterPro"/>
</dbReference>
<dbReference type="PANTHER" id="PTHR39209">
    <property type="match status" value="1"/>
</dbReference>
<comment type="caution">
    <text evidence="2">The sequence shown here is derived from an EMBL/GenBank/DDBJ whole genome shotgun (WGS) entry which is preliminary data.</text>
</comment>
<dbReference type="RefSeq" id="WP_106588861.1">
    <property type="nucleotide sequence ID" value="NZ_PYAV01000007.1"/>
</dbReference>
<sequence>MNVSIAPPITAQVPDFKIAVLSYEDITIGPSPQMLRGRLDFFQENIKADLLDHEITAYEGVREWREVFQTLGISPSKYRPSHEALFRRVAKHEAIPNLHSAVDINNFFSLQYEFPSGIYDTDQLQGAITLRFGREDETFTGINGRSNRAAGKIVTADDLGPFGSPIVDSERTKTTENTTRALQIFYLQPSLSVNQAAKLADAAAGMFTQLHGGNASVQIIPAETKEHDA</sequence>
<feature type="domain" description="B3/B4 tRNA-binding" evidence="1">
    <location>
        <begin position="62"/>
        <end position="212"/>
    </location>
</feature>
<evidence type="ECO:0000313" key="3">
    <source>
        <dbReference type="Proteomes" id="UP000242310"/>
    </source>
</evidence>
<keyword evidence="3" id="KW-1185">Reference proteome</keyword>
<name>A0A2P8HG97_9BACI</name>
<dbReference type="InterPro" id="IPR005146">
    <property type="entry name" value="B3/B4_tRNA-bd"/>
</dbReference>
<dbReference type="OrthoDB" id="9789812at2"/>
<dbReference type="Proteomes" id="UP000242310">
    <property type="component" value="Unassembled WGS sequence"/>
</dbReference>
<evidence type="ECO:0000259" key="1">
    <source>
        <dbReference type="SMART" id="SM00873"/>
    </source>
</evidence>
<dbReference type="Gene3D" id="3.50.40.10">
    <property type="entry name" value="Phenylalanyl-trna Synthetase, Chain B, domain 3"/>
    <property type="match status" value="1"/>
</dbReference>
<accession>A0A2P8HG97</accession>
<dbReference type="PANTHER" id="PTHR39209:SF2">
    <property type="entry name" value="CYTOPLASMIC PROTEIN"/>
    <property type="match status" value="1"/>
</dbReference>
<dbReference type="SMART" id="SM00873">
    <property type="entry name" value="B3_4"/>
    <property type="match status" value="1"/>
</dbReference>
<protein>
    <submittedName>
        <fullName evidence="2">Phosphoenolpyruvate synthase</fullName>
    </submittedName>
</protein>
<organism evidence="2 3">
    <name type="scientific">Salsuginibacillus halophilus</name>
    <dbReference type="NCBI Taxonomy" id="517424"/>
    <lineage>
        <taxon>Bacteria</taxon>
        <taxon>Bacillati</taxon>
        <taxon>Bacillota</taxon>
        <taxon>Bacilli</taxon>
        <taxon>Bacillales</taxon>
        <taxon>Bacillaceae</taxon>
        <taxon>Salsuginibacillus</taxon>
    </lineage>
</organism>
<dbReference type="EMBL" id="PYAV01000007">
    <property type="protein sequence ID" value="PSL45220.1"/>
    <property type="molecule type" value="Genomic_DNA"/>
</dbReference>
<keyword evidence="2" id="KW-0670">Pyruvate</keyword>
<reference evidence="2 3" key="1">
    <citation type="submission" date="2018-03" db="EMBL/GenBank/DDBJ databases">
        <title>Genomic Encyclopedia of Type Strains, Phase III (KMG-III): the genomes of soil and plant-associated and newly described type strains.</title>
        <authorList>
            <person name="Whitman W."/>
        </authorList>
    </citation>
    <scope>NUCLEOTIDE SEQUENCE [LARGE SCALE GENOMIC DNA]</scope>
    <source>
        <strain evidence="2 3">CGMCC 1.07653</strain>
    </source>
</reference>
<gene>
    <name evidence="2" type="ORF">B0H94_107225</name>
</gene>
<dbReference type="GO" id="GO:0003723">
    <property type="term" value="F:RNA binding"/>
    <property type="evidence" value="ECO:0007669"/>
    <property type="project" value="InterPro"/>
</dbReference>
<proteinExistence type="predicted"/>
<dbReference type="SUPFAM" id="SSF56037">
    <property type="entry name" value="PheT/TilS domain"/>
    <property type="match status" value="1"/>
</dbReference>
<evidence type="ECO:0000313" key="2">
    <source>
        <dbReference type="EMBL" id="PSL45220.1"/>
    </source>
</evidence>
<dbReference type="InterPro" id="IPR020825">
    <property type="entry name" value="Phe-tRNA_synthase-like_B3/B4"/>
</dbReference>